<feature type="domain" description="Ferritin/DPS" evidence="3">
    <location>
        <begin position="8"/>
        <end position="146"/>
    </location>
</feature>
<dbReference type="InterPro" id="IPR008331">
    <property type="entry name" value="Ferritin_DPS_dom"/>
</dbReference>
<dbReference type="PROSITE" id="PS00818">
    <property type="entry name" value="DPS_1"/>
    <property type="match status" value="1"/>
</dbReference>
<reference evidence="4 5" key="1">
    <citation type="submission" date="2017-01" db="EMBL/GenBank/DDBJ databases">
        <title>Draft genome sequence of Bacillus oleronius.</title>
        <authorList>
            <person name="Allam M."/>
        </authorList>
    </citation>
    <scope>NUCLEOTIDE SEQUENCE [LARGE SCALE GENOMIC DNA]</scope>
    <source>
        <strain evidence="4 5">DSM 9356</strain>
    </source>
</reference>
<protein>
    <submittedName>
        <fullName evidence="4">DNA starvation/stationary phase protection protein</fullName>
    </submittedName>
</protein>
<dbReference type="SUPFAM" id="SSF47240">
    <property type="entry name" value="Ferritin-like"/>
    <property type="match status" value="1"/>
</dbReference>
<evidence type="ECO:0000256" key="1">
    <source>
        <dbReference type="ARBA" id="ARBA00009497"/>
    </source>
</evidence>
<dbReference type="InterPro" id="IPR002177">
    <property type="entry name" value="DPS_DNA-bd"/>
</dbReference>
<dbReference type="RefSeq" id="WP_058003699.1">
    <property type="nucleotide sequence ID" value="NZ_CP065424.1"/>
</dbReference>
<gene>
    <name evidence="4" type="ORF">BWZ43_25390</name>
</gene>
<dbReference type="Pfam" id="PF00210">
    <property type="entry name" value="Ferritin"/>
    <property type="match status" value="1"/>
</dbReference>
<sequence length="149" mass="17845">MSNQKLINFLNQQLSNFAVMYIKLHRYHWFIQGKHFFRLHQTFEQLYNEMSEDLDVLAERILAIGGKPLATMSKYLEETTLFEAQADDEENEIYRQLIKDYEQMCMEMNDTGKKLAEEQEDQPTIDLFNHLLGRFEKHIWMFKASIALE</sequence>
<comment type="similarity">
    <text evidence="1 2">Belongs to the Dps family.</text>
</comment>
<evidence type="ECO:0000256" key="2">
    <source>
        <dbReference type="RuleBase" id="RU003875"/>
    </source>
</evidence>
<dbReference type="EMBL" id="MTLA01000530">
    <property type="protein sequence ID" value="OOP63856.1"/>
    <property type="molecule type" value="Genomic_DNA"/>
</dbReference>
<name>A0A8E2I7G0_9BACI</name>
<evidence type="ECO:0000313" key="5">
    <source>
        <dbReference type="Proteomes" id="UP000189761"/>
    </source>
</evidence>
<accession>A0A8E2I7G0</accession>
<dbReference type="InterPro" id="IPR023188">
    <property type="entry name" value="DPS_DNA-bd_CS"/>
</dbReference>
<dbReference type="Gene3D" id="1.20.1260.10">
    <property type="match status" value="1"/>
</dbReference>
<evidence type="ECO:0000313" key="4">
    <source>
        <dbReference type="EMBL" id="OOP63856.1"/>
    </source>
</evidence>
<organism evidence="4 5">
    <name type="scientific">Heyndrickxia oleronia</name>
    <dbReference type="NCBI Taxonomy" id="38875"/>
    <lineage>
        <taxon>Bacteria</taxon>
        <taxon>Bacillati</taxon>
        <taxon>Bacillota</taxon>
        <taxon>Bacilli</taxon>
        <taxon>Bacillales</taxon>
        <taxon>Bacillaceae</taxon>
        <taxon>Heyndrickxia</taxon>
    </lineage>
</organism>
<dbReference type="InterPro" id="IPR012347">
    <property type="entry name" value="Ferritin-like"/>
</dbReference>
<dbReference type="PANTHER" id="PTHR42932:SF1">
    <property type="entry name" value="GENERAL STRESS PROTEIN 20U"/>
    <property type="match status" value="1"/>
</dbReference>
<dbReference type="GO" id="GO:0008199">
    <property type="term" value="F:ferric iron binding"/>
    <property type="evidence" value="ECO:0007669"/>
    <property type="project" value="InterPro"/>
</dbReference>
<keyword evidence="5" id="KW-1185">Reference proteome</keyword>
<dbReference type="AlphaFoldDB" id="A0A8E2I7G0"/>
<dbReference type="CDD" id="cd01043">
    <property type="entry name" value="DPS"/>
    <property type="match status" value="1"/>
</dbReference>
<evidence type="ECO:0000259" key="3">
    <source>
        <dbReference type="Pfam" id="PF00210"/>
    </source>
</evidence>
<dbReference type="PANTHER" id="PTHR42932">
    <property type="entry name" value="GENERAL STRESS PROTEIN 20U"/>
    <property type="match status" value="1"/>
</dbReference>
<dbReference type="GO" id="GO:0016722">
    <property type="term" value="F:oxidoreductase activity, acting on metal ions"/>
    <property type="evidence" value="ECO:0007669"/>
    <property type="project" value="InterPro"/>
</dbReference>
<comment type="caution">
    <text evidence="4">The sequence shown here is derived from an EMBL/GenBank/DDBJ whole genome shotgun (WGS) entry which is preliminary data.</text>
</comment>
<proteinExistence type="inferred from homology"/>
<dbReference type="PROSITE" id="PS00819">
    <property type="entry name" value="DPS_2"/>
    <property type="match status" value="1"/>
</dbReference>
<dbReference type="PRINTS" id="PR01346">
    <property type="entry name" value="HELNAPAPROT"/>
</dbReference>
<dbReference type="InterPro" id="IPR009078">
    <property type="entry name" value="Ferritin-like_SF"/>
</dbReference>
<dbReference type="PIRSF" id="PIRSF005900">
    <property type="entry name" value="Dps"/>
    <property type="match status" value="1"/>
</dbReference>
<dbReference type="Proteomes" id="UP000189761">
    <property type="component" value="Unassembled WGS sequence"/>
</dbReference>